<accession>A0AAE3XDU6</accession>
<dbReference type="RefSeq" id="WP_309853445.1">
    <property type="nucleotide sequence ID" value="NZ_JAVDQJ010000004.1"/>
</dbReference>
<dbReference type="Proteomes" id="UP001185331">
    <property type="component" value="Unassembled WGS sequence"/>
</dbReference>
<reference evidence="1" key="1">
    <citation type="submission" date="2023-07" db="EMBL/GenBank/DDBJ databases">
        <title>Sorghum-associated microbial communities from plants grown in Nebraska, USA.</title>
        <authorList>
            <person name="Schachtman D."/>
        </authorList>
    </citation>
    <scope>NUCLEOTIDE SEQUENCE</scope>
    <source>
        <strain evidence="1">BE330</strain>
    </source>
</reference>
<dbReference type="EMBL" id="JAVDQK010000005">
    <property type="protein sequence ID" value="MDR6218814.1"/>
    <property type="molecule type" value="Genomic_DNA"/>
</dbReference>
<evidence type="ECO:0000313" key="2">
    <source>
        <dbReference type="Proteomes" id="UP001185331"/>
    </source>
</evidence>
<protein>
    <submittedName>
        <fullName evidence="1">Uncharacterized protein</fullName>
    </submittedName>
</protein>
<sequence>MGQYLAFMEVQDDMHRFLGDAATDGDAKALCEREAHHQGLMITWVGTPNEELGVTNWTGTVRQSNDAHGFTVEYIPDDAELPPLPDA</sequence>
<organism evidence="1 2">
    <name type="scientific">Deinococcus soli</name>
    <name type="common">ex Cha et al. 2016</name>
    <dbReference type="NCBI Taxonomy" id="1309411"/>
    <lineage>
        <taxon>Bacteria</taxon>
        <taxon>Thermotogati</taxon>
        <taxon>Deinococcota</taxon>
        <taxon>Deinococci</taxon>
        <taxon>Deinococcales</taxon>
        <taxon>Deinococcaceae</taxon>
        <taxon>Deinococcus</taxon>
    </lineage>
</organism>
<dbReference type="AlphaFoldDB" id="A0AAE3XDU6"/>
<proteinExistence type="predicted"/>
<evidence type="ECO:0000313" key="1">
    <source>
        <dbReference type="EMBL" id="MDR6218814.1"/>
    </source>
</evidence>
<gene>
    <name evidence="1" type="ORF">J2Y00_002411</name>
</gene>
<name>A0AAE3XDU6_9DEIO</name>
<comment type="caution">
    <text evidence="1">The sequence shown here is derived from an EMBL/GenBank/DDBJ whole genome shotgun (WGS) entry which is preliminary data.</text>
</comment>